<accession>A0ABN1FNB6</accession>
<dbReference type="InterPro" id="IPR000600">
    <property type="entry name" value="ROK"/>
</dbReference>
<keyword evidence="3" id="KW-1185">Reference proteome</keyword>
<comment type="similarity">
    <text evidence="1">Belongs to the ROK (NagC/XylR) family.</text>
</comment>
<dbReference type="Proteomes" id="UP001500668">
    <property type="component" value="Unassembled WGS sequence"/>
</dbReference>
<reference evidence="2 3" key="1">
    <citation type="journal article" date="2019" name="Int. J. Syst. Evol. Microbiol.">
        <title>The Global Catalogue of Microorganisms (GCM) 10K type strain sequencing project: providing services to taxonomists for standard genome sequencing and annotation.</title>
        <authorList>
            <consortium name="The Broad Institute Genomics Platform"/>
            <consortium name="The Broad Institute Genome Sequencing Center for Infectious Disease"/>
            <person name="Wu L."/>
            <person name="Ma J."/>
        </authorList>
    </citation>
    <scope>NUCLEOTIDE SEQUENCE [LARGE SCALE GENOMIC DNA]</scope>
    <source>
        <strain evidence="2 3">JCM 5067</strain>
    </source>
</reference>
<dbReference type="InterPro" id="IPR043129">
    <property type="entry name" value="ATPase_NBD"/>
</dbReference>
<name>A0ABN1FNB6_9ACTN</name>
<organism evidence="2 3">
    <name type="scientific">Streptomyces crystallinus</name>
    <dbReference type="NCBI Taxonomy" id="68191"/>
    <lineage>
        <taxon>Bacteria</taxon>
        <taxon>Bacillati</taxon>
        <taxon>Actinomycetota</taxon>
        <taxon>Actinomycetes</taxon>
        <taxon>Kitasatosporales</taxon>
        <taxon>Streptomycetaceae</taxon>
        <taxon>Streptomyces</taxon>
    </lineage>
</organism>
<gene>
    <name evidence="2" type="ORF">GCM10010394_24720</name>
</gene>
<evidence type="ECO:0000313" key="3">
    <source>
        <dbReference type="Proteomes" id="UP001500668"/>
    </source>
</evidence>
<proteinExistence type="inferred from homology"/>
<dbReference type="PANTHER" id="PTHR18964">
    <property type="entry name" value="ROK (REPRESSOR, ORF, KINASE) FAMILY"/>
    <property type="match status" value="1"/>
</dbReference>
<comment type="caution">
    <text evidence="2">The sequence shown here is derived from an EMBL/GenBank/DDBJ whole genome shotgun (WGS) entry which is preliminary data.</text>
</comment>
<dbReference type="SUPFAM" id="SSF53067">
    <property type="entry name" value="Actin-like ATPase domain"/>
    <property type="match status" value="1"/>
</dbReference>
<dbReference type="Pfam" id="PF00480">
    <property type="entry name" value="ROK"/>
    <property type="match status" value="1"/>
</dbReference>
<dbReference type="Gene3D" id="3.30.420.40">
    <property type="match status" value="2"/>
</dbReference>
<dbReference type="PANTHER" id="PTHR18964:SF173">
    <property type="entry name" value="GLUCOKINASE"/>
    <property type="match status" value="1"/>
</dbReference>
<sequence length="348" mass="37347">MNDPHVQQILRRSYELDHGYYAVGVELLPYKLVGVMAQTDGRVTARAHKNLTVMEPQDVVEHIAELTAHLVADALGSSFPRRRICLGVQLGGPVDTSTGLVRRYANPPDDHGKDKPPPYAWVDFPLGTALRTATGCVTAVDNDAHAFAAYEQRFGVGTDSPTFGVVLIRDGVGAGMVVQHERLAVPLEFGHLRASRRGRLCDCGMRGCIESQAGARALTAVVRERTGCRRDGLEGAIGLAESDEPQAAPALSAFRSAGAAIAFGIGQLLSLFGPAQMVVYAARDLITPGPGRLAANAFLHELHRSPTYAFQTFRECQVVPKPLQPVLGAHGAALIALQNCFGVRLRSR</sequence>
<evidence type="ECO:0000313" key="2">
    <source>
        <dbReference type="EMBL" id="GAA0594375.1"/>
    </source>
</evidence>
<dbReference type="EMBL" id="BAAACA010000014">
    <property type="protein sequence ID" value="GAA0594375.1"/>
    <property type="molecule type" value="Genomic_DNA"/>
</dbReference>
<evidence type="ECO:0000256" key="1">
    <source>
        <dbReference type="ARBA" id="ARBA00006479"/>
    </source>
</evidence>
<protein>
    <recommendedName>
        <fullName evidence="4">ROK family protein</fullName>
    </recommendedName>
</protein>
<dbReference type="RefSeq" id="WP_344073436.1">
    <property type="nucleotide sequence ID" value="NZ_BAAACA010000014.1"/>
</dbReference>
<evidence type="ECO:0008006" key="4">
    <source>
        <dbReference type="Google" id="ProtNLM"/>
    </source>
</evidence>